<dbReference type="Proteomes" id="UP000298652">
    <property type="component" value="Chromosome 6"/>
</dbReference>
<feature type="transmembrane region" description="Helical" evidence="1">
    <location>
        <begin position="29"/>
        <end position="47"/>
    </location>
</feature>
<gene>
    <name evidence="2" type="ORF">SEVIR_6G046866v2</name>
</gene>
<evidence type="ECO:0000256" key="1">
    <source>
        <dbReference type="SAM" id="Phobius"/>
    </source>
</evidence>
<reference evidence="2" key="1">
    <citation type="submission" date="2019-03" db="EMBL/GenBank/DDBJ databases">
        <title>WGS assembly of Setaria viridis.</title>
        <authorList>
            <person name="Huang P."/>
            <person name="Jenkins J."/>
            <person name="Grimwood J."/>
            <person name="Barry K."/>
            <person name="Healey A."/>
            <person name="Mamidi S."/>
            <person name="Sreedasyam A."/>
            <person name="Shu S."/>
            <person name="Feldman M."/>
            <person name="Wu J."/>
            <person name="Yu Y."/>
            <person name="Chen C."/>
            <person name="Johnson J."/>
            <person name="Rokhsar D."/>
            <person name="Baxter I."/>
            <person name="Schmutz J."/>
            <person name="Brutnell T."/>
            <person name="Kellogg E."/>
        </authorList>
    </citation>
    <scope>NUCLEOTIDE SEQUENCE [LARGE SCALE GENOMIC DNA]</scope>
</reference>
<accession>A0A4U6U3B9</accession>
<name>A0A4U6U3B9_SETVI</name>
<evidence type="ECO:0000313" key="3">
    <source>
        <dbReference type="Proteomes" id="UP000298652"/>
    </source>
</evidence>
<dbReference type="AlphaFoldDB" id="A0A4U6U3B9"/>
<feature type="transmembrane region" description="Helical" evidence="1">
    <location>
        <begin position="6"/>
        <end position="24"/>
    </location>
</feature>
<organism evidence="2 3">
    <name type="scientific">Setaria viridis</name>
    <name type="common">Green bristlegrass</name>
    <name type="synonym">Setaria italica subsp. viridis</name>
    <dbReference type="NCBI Taxonomy" id="4556"/>
    <lineage>
        <taxon>Eukaryota</taxon>
        <taxon>Viridiplantae</taxon>
        <taxon>Streptophyta</taxon>
        <taxon>Embryophyta</taxon>
        <taxon>Tracheophyta</taxon>
        <taxon>Spermatophyta</taxon>
        <taxon>Magnoliopsida</taxon>
        <taxon>Liliopsida</taxon>
        <taxon>Poales</taxon>
        <taxon>Poaceae</taxon>
        <taxon>PACMAD clade</taxon>
        <taxon>Panicoideae</taxon>
        <taxon>Panicodae</taxon>
        <taxon>Paniceae</taxon>
        <taxon>Cenchrinae</taxon>
        <taxon>Setaria</taxon>
    </lineage>
</organism>
<protein>
    <submittedName>
        <fullName evidence="2">Uncharacterized protein</fullName>
    </submittedName>
</protein>
<evidence type="ECO:0000313" key="2">
    <source>
        <dbReference type="EMBL" id="TKW08775.1"/>
    </source>
</evidence>
<sequence length="87" mass="10218">MQPPNIAPVFFLFLYFVPLCPNLLGTERLCCCCILHLCVVACFSYPFHLLPDWKCKVNFWTMPCLRNCQRLIFEKLGFACHRYPITV</sequence>
<dbReference type="Gramene" id="TKW08775">
    <property type="protein sequence ID" value="TKW08775"/>
    <property type="gene ID" value="SEVIR_6G046866v2"/>
</dbReference>
<keyword evidence="1" id="KW-0812">Transmembrane</keyword>
<dbReference type="EMBL" id="CM016557">
    <property type="protein sequence ID" value="TKW08775.1"/>
    <property type="molecule type" value="Genomic_DNA"/>
</dbReference>
<keyword evidence="1" id="KW-0472">Membrane</keyword>
<keyword evidence="1" id="KW-1133">Transmembrane helix</keyword>
<proteinExistence type="predicted"/>
<keyword evidence="3" id="KW-1185">Reference proteome</keyword>